<evidence type="ECO:0000256" key="4">
    <source>
        <dbReference type="ARBA" id="ARBA00022806"/>
    </source>
</evidence>
<dbReference type="InterPro" id="IPR013689">
    <property type="entry name" value="RNA_helicase_ATP-dep_HrpB_C"/>
</dbReference>
<dbReference type="PANTHER" id="PTHR43519">
    <property type="entry name" value="ATP-DEPENDENT RNA HELICASE HRPB"/>
    <property type="match status" value="1"/>
</dbReference>
<dbReference type="InterPro" id="IPR001650">
    <property type="entry name" value="Helicase_C-like"/>
</dbReference>
<dbReference type="Gene3D" id="3.40.50.300">
    <property type="entry name" value="P-loop containing nucleotide triphosphate hydrolases"/>
    <property type="match status" value="2"/>
</dbReference>
<evidence type="ECO:0000256" key="3">
    <source>
        <dbReference type="ARBA" id="ARBA00022801"/>
    </source>
</evidence>
<dbReference type="GO" id="GO:0005524">
    <property type="term" value="F:ATP binding"/>
    <property type="evidence" value="ECO:0007669"/>
    <property type="project" value="UniProtKB-KW"/>
</dbReference>
<dbReference type="InterPro" id="IPR002464">
    <property type="entry name" value="DNA/RNA_helicase_DEAH_CS"/>
</dbReference>
<dbReference type="InterPro" id="IPR014001">
    <property type="entry name" value="Helicase_ATP-bd"/>
</dbReference>
<dbReference type="Pfam" id="PF08482">
    <property type="entry name" value="HrpB_C"/>
    <property type="match status" value="1"/>
</dbReference>
<dbReference type="Gene3D" id="1.20.120.1080">
    <property type="match status" value="1"/>
</dbReference>
<dbReference type="Proteomes" id="UP000515292">
    <property type="component" value="Chromosome"/>
</dbReference>
<dbReference type="Pfam" id="PF00271">
    <property type="entry name" value="Helicase_C"/>
    <property type="match status" value="1"/>
</dbReference>
<evidence type="ECO:0000259" key="7">
    <source>
        <dbReference type="PROSITE" id="PS51192"/>
    </source>
</evidence>
<dbReference type="KEGG" id="sand:H3309_12230"/>
<accession>A0A7G5IFI6</accession>
<reference evidence="9 10" key="1">
    <citation type="submission" date="2020-07" db="EMBL/GenBank/DDBJ databases">
        <title>Complete genome sequence for Sandaracinobacter sp. M6.</title>
        <authorList>
            <person name="Tang Y."/>
            <person name="Liu Q."/>
            <person name="Guo Z."/>
            <person name="Lei P."/>
            <person name="Huang B."/>
        </authorList>
    </citation>
    <scope>NUCLEOTIDE SEQUENCE [LARGE SCALE GENOMIC DNA]</scope>
    <source>
        <strain evidence="9 10">M6</strain>
    </source>
</reference>
<dbReference type="Pfam" id="PF00270">
    <property type="entry name" value="DEAD"/>
    <property type="match status" value="1"/>
</dbReference>
<dbReference type="CDD" id="cd18791">
    <property type="entry name" value="SF2_C_RHA"/>
    <property type="match status" value="1"/>
</dbReference>
<dbReference type="Pfam" id="PF04408">
    <property type="entry name" value="WHD_HA2"/>
    <property type="match status" value="1"/>
</dbReference>
<dbReference type="AlphaFoldDB" id="A0A7G5IFI6"/>
<proteinExistence type="predicted"/>
<dbReference type="PROSITE" id="PS51194">
    <property type="entry name" value="HELICASE_CTER"/>
    <property type="match status" value="1"/>
</dbReference>
<dbReference type="CDD" id="cd17990">
    <property type="entry name" value="DEXHc_HrpB"/>
    <property type="match status" value="1"/>
</dbReference>
<dbReference type="GO" id="GO:0016787">
    <property type="term" value="F:hydrolase activity"/>
    <property type="evidence" value="ECO:0007669"/>
    <property type="project" value="UniProtKB-KW"/>
</dbReference>
<dbReference type="InterPro" id="IPR027417">
    <property type="entry name" value="P-loop_NTPase"/>
</dbReference>
<organism evidence="9 10">
    <name type="scientific">Sandaracinobacteroides saxicola</name>
    <dbReference type="NCBI Taxonomy" id="2759707"/>
    <lineage>
        <taxon>Bacteria</taxon>
        <taxon>Pseudomonadati</taxon>
        <taxon>Pseudomonadota</taxon>
        <taxon>Alphaproteobacteria</taxon>
        <taxon>Sphingomonadales</taxon>
        <taxon>Sphingosinicellaceae</taxon>
        <taxon>Sandaracinobacteroides</taxon>
    </lineage>
</organism>
<dbReference type="PROSITE" id="PS00690">
    <property type="entry name" value="DEAH_ATP_HELICASE"/>
    <property type="match status" value="1"/>
</dbReference>
<evidence type="ECO:0000256" key="1">
    <source>
        <dbReference type="ARBA" id="ARBA00012552"/>
    </source>
</evidence>
<dbReference type="GO" id="GO:0003724">
    <property type="term" value="F:RNA helicase activity"/>
    <property type="evidence" value="ECO:0007669"/>
    <property type="project" value="UniProtKB-EC"/>
</dbReference>
<dbReference type="InterPro" id="IPR048333">
    <property type="entry name" value="HA2_WH"/>
</dbReference>
<keyword evidence="2" id="KW-0547">Nucleotide-binding</keyword>
<evidence type="ECO:0000259" key="8">
    <source>
        <dbReference type="PROSITE" id="PS51194"/>
    </source>
</evidence>
<dbReference type="PANTHER" id="PTHR43519:SF1">
    <property type="entry name" value="ATP-DEPENDENT RNA HELICASE HRPB"/>
    <property type="match status" value="1"/>
</dbReference>
<sequence>MLPVVEALPALRSALATGPNAVLIAPPGAGKTTWVAPALLESAWLAGRSILLLLPRRLAARAAAERMAALAGEAVGATFGYRTRLESRVSAATRVECLTEGVFSNRIIADPELAGVGLVIFDEVHERNLEGDLGLALALDAQAGFRPDLRLLAMSATLDGARFAALMADAPVIESAGRGFAVALRHIGRNPAERLEEAMAKAIRGAMVEETGDCLAFLPGVAEIERTAERLALPDGVAVHRLHGQADPAAQRAALAPAVPGTRKLILATSIAETSLTIDGVRIVVDSGLSRRPRYDRAAGLTRLSTERASQAAVTQRAGRAGRTAPGVAYRLWEAAETAGRPAFEPPEILEADLSSLLLDLAAWGVRDPAALRWLDAPPAAAVAEARERLLALGAIDGDGRLTLHGKALSRLPLPPRLAHMLLRATDRDRAARIALLLGERGLGGGSSDLDERLRLFERDRSPRATSARRLAEGWARLAGGGEGVQDTATILAGAFPDRVARRRRKPGASDATADYLMANGRGVSLEASDALAGHEWLVVADATGAGANARVRLAAAMGETEAVAWVAAHGETRDRLHYDAANDEVVAERGTRLGAITTARRPLAAPDPAAVPALLLEAVRTHGLARLHWPEGEVMLRARIAFAAAQGVAGLPDVSDDGLLARLDDWLAPRIGGARRLAGVPLAGALHDLLDWSTREALERAAPARFETPAGSSHAIRYGADGGPTVEVRVQALFGLTVHPMAGRVPLTLALTSPAGRVIQTTRDLPAFWTGSWAEVRKELRGRYPRHPWPEDPREAPPTLRAKPRGT</sequence>
<feature type="compositionally biased region" description="Basic and acidic residues" evidence="6">
    <location>
        <begin position="785"/>
        <end position="796"/>
    </location>
</feature>
<dbReference type="PROSITE" id="PS51192">
    <property type="entry name" value="HELICASE_ATP_BIND_1"/>
    <property type="match status" value="1"/>
</dbReference>
<feature type="region of interest" description="Disordered" evidence="6">
    <location>
        <begin position="785"/>
        <end position="808"/>
    </location>
</feature>
<dbReference type="InterPro" id="IPR049614">
    <property type="entry name" value="HrpB_DEXH"/>
</dbReference>
<dbReference type="InterPro" id="IPR011545">
    <property type="entry name" value="DEAD/DEAH_box_helicase_dom"/>
</dbReference>
<dbReference type="PIRSF" id="PIRSF005496">
    <property type="entry name" value="ATP_hel_hrpB"/>
    <property type="match status" value="1"/>
</dbReference>
<evidence type="ECO:0000313" key="9">
    <source>
        <dbReference type="EMBL" id="QMW22128.1"/>
    </source>
</evidence>
<dbReference type="SMART" id="SM00490">
    <property type="entry name" value="HELICc"/>
    <property type="match status" value="1"/>
</dbReference>
<protein>
    <recommendedName>
        <fullName evidence="1">RNA helicase</fullName>
        <ecNumber evidence="1">3.6.4.13</ecNumber>
    </recommendedName>
</protein>
<keyword evidence="10" id="KW-1185">Reference proteome</keyword>
<dbReference type="EC" id="3.6.4.13" evidence="1"/>
<dbReference type="SMART" id="SM00847">
    <property type="entry name" value="HA2"/>
    <property type="match status" value="1"/>
</dbReference>
<keyword evidence="4 9" id="KW-0347">Helicase</keyword>
<dbReference type="InterPro" id="IPR010225">
    <property type="entry name" value="HrpB"/>
</dbReference>
<dbReference type="InterPro" id="IPR007502">
    <property type="entry name" value="Helicase-assoc_dom"/>
</dbReference>
<dbReference type="SUPFAM" id="SSF52540">
    <property type="entry name" value="P-loop containing nucleoside triphosphate hydrolases"/>
    <property type="match status" value="1"/>
</dbReference>
<evidence type="ECO:0000256" key="5">
    <source>
        <dbReference type="ARBA" id="ARBA00022840"/>
    </source>
</evidence>
<feature type="domain" description="Helicase ATP-binding" evidence="7">
    <location>
        <begin position="12"/>
        <end position="176"/>
    </location>
</feature>
<dbReference type="EMBL" id="CP059851">
    <property type="protein sequence ID" value="QMW22128.1"/>
    <property type="molecule type" value="Genomic_DNA"/>
</dbReference>
<keyword evidence="5" id="KW-0067">ATP-binding</keyword>
<gene>
    <name evidence="9" type="primary">hrpB</name>
    <name evidence="9" type="ORF">H3309_12230</name>
</gene>
<evidence type="ECO:0000256" key="2">
    <source>
        <dbReference type="ARBA" id="ARBA00022741"/>
    </source>
</evidence>
<dbReference type="NCBIfam" id="TIGR01970">
    <property type="entry name" value="DEAH_box_HrpB"/>
    <property type="match status" value="1"/>
</dbReference>
<feature type="domain" description="Helicase C-terminal" evidence="8">
    <location>
        <begin position="202"/>
        <end position="365"/>
    </location>
</feature>
<name>A0A7G5IFI6_9SPHN</name>
<dbReference type="SMART" id="SM00487">
    <property type="entry name" value="DEXDc"/>
    <property type="match status" value="1"/>
</dbReference>
<keyword evidence="3" id="KW-0378">Hydrolase</keyword>
<evidence type="ECO:0000256" key="6">
    <source>
        <dbReference type="SAM" id="MobiDB-lite"/>
    </source>
</evidence>
<evidence type="ECO:0000313" key="10">
    <source>
        <dbReference type="Proteomes" id="UP000515292"/>
    </source>
</evidence>
<dbReference type="RefSeq" id="WP_182294973.1">
    <property type="nucleotide sequence ID" value="NZ_CP059851.1"/>
</dbReference>
<dbReference type="GO" id="GO:0003676">
    <property type="term" value="F:nucleic acid binding"/>
    <property type="evidence" value="ECO:0007669"/>
    <property type="project" value="InterPro"/>
</dbReference>